<dbReference type="InterPro" id="IPR001466">
    <property type="entry name" value="Beta-lactam-related"/>
</dbReference>
<dbReference type="OrthoDB" id="9805821at2"/>
<dbReference type="Pfam" id="PF00144">
    <property type="entry name" value="Beta-lactamase"/>
    <property type="match status" value="1"/>
</dbReference>
<dbReference type="Proteomes" id="UP000244450">
    <property type="component" value="Unassembled WGS sequence"/>
</dbReference>
<dbReference type="Gene3D" id="3.20.20.300">
    <property type="entry name" value="Glycoside hydrolase, family 3, N-terminal domain"/>
    <property type="match status" value="1"/>
</dbReference>
<feature type="domain" description="Glycoside hydrolase family 3 N-terminal" evidence="8">
    <location>
        <begin position="58"/>
        <end position="372"/>
    </location>
</feature>
<feature type="domain" description="Beta-lactamase-related" evidence="7">
    <location>
        <begin position="609"/>
        <end position="965"/>
    </location>
</feature>
<dbReference type="Gene3D" id="3.40.710.10">
    <property type="entry name" value="DD-peptidase/beta-lactamase superfamily"/>
    <property type="match status" value="1"/>
</dbReference>
<evidence type="ECO:0000256" key="6">
    <source>
        <dbReference type="SAM" id="SignalP"/>
    </source>
</evidence>
<evidence type="ECO:0000256" key="5">
    <source>
        <dbReference type="ARBA" id="ARBA00023295"/>
    </source>
</evidence>
<comment type="catalytic activity">
    <reaction evidence="1">
        <text>Hydrolysis of terminal non-reducing N-acetyl-D-hexosamine residues in N-acetyl-beta-D-hexosaminides.</text>
        <dbReference type="EC" id="3.2.1.52"/>
    </reaction>
</comment>
<keyword evidence="4 10" id="KW-0378">Hydrolase</keyword>
<dbReference type="InterPro" id="IPR002772">
    <property type="entry name" value="Glyco_hydro_3_C"/>
</dbReference>
<evidence type="ECO:0000259" key="9">
    <source>
        <dbReference type="Pfam" id="PF01915"/>
    </source>
</evidence>
<dbReference type="GO" id="GO:0009254">
    <property type="term" value="P:peptidoglycan turnover"/>
    <property type="evidence" value="ECO:0007669"/>
    <property type="project" value="TreeGrafter"/>
</dbReference>
<evidence type="ECO:0000256" key="4">
    <source>
        <dbReference type="ARBA" id="ARBA00022801"/>
    </source>
</evidence>
<evidence type="ECO:0000259" key="7">
    <source>
        <dbReference type="Pfam" id="PF00144"/>
    </source>
</evidence>
<feature type="chain" id="PRO_5015557051" description="beta-N-acetylhexosaminidase" evidence="6">
    <location>
        <begin position="23"/>
        <end position="990"/>
    </location>
</feature>
<evidence type="ECO:0000256" key="3">
    <source>
        <dbReference type="ARBA" id="ARBA00012663"/>
    </source>
</evidence>
<feature type="signal peptide" evidence="6">
    <location>
        <begin position="1"/>
        <end position="22"/>
    </location>
</feature>
<dbReference type="PANTHER" id="PTHR30480">
    <property type="entry name" value="BETA-HEXOSAMINIDASE-RELATED"/>
    <property type="match status" value="1"/>
</dbReference>
<dbReference type="InterPro" id="IPR050226">
    <property type="entry name" value="NagZ_Beta-hexosaminidase"/>
</dbReference>
<dbReference type="EC" id="3.2.1.52" evidence="3"/>
<dbReference type="SUPFAM" id="SSF52279">
    <property type="entry name" value="Beta-D-glucan exohydrolase, C-terminal domain"/>
    <property type="match status" value="1"/>
</dbReference>
<keyword evidence="6" id="KW-0732">Signal</keyword>
<dbReference type="SUPFAM" id="SSF51445">
    <property type="entry name" value="(Trans)glycosidases"/>
    <property type="match status" value="1"/>
</dbReference>
<dbReference type="Pfam" id="PF01915">
    <property type="entry name" value="Glyco_hydro_3_C"/>
    <property type="match status" value="1"/>
</dbReference>
<evidence type="ECO:0000256" key="2">
    <source>
        <dbReference type="ARBA" id="ARBA00005336"/>
    </source>
</evidence>
<dbReference type="InterPro" id="IPR036962">
    <property type="entry name" value="Glyco_hydro_3_N_sf"/>
</dbReference>
<dbReference type="AlphaFoldDB" id="A0A2T7BL27"/>
<feature type="domain" description="Glycoside hydrolase family 3 C-terminal" evidence="9">
    <location>
        <begin position="410"/>
        <end position="570"/>
    </location>
</feature>
<protein>
    <recommendedName>
        <fullName evidence="3">beta-N-acetylhexosaminidase</fullName>
        <ecNumber evidence="3">3.2.1.52</ecNumber>
    </recommendedName>
</protein>
<keyword evidence="11" id="KW-1185">Reference proteome</keyword>
<dbReference type="GO" id="GO:0004563">
    <property type="term" value="F:beta-N-acetylhexosaminidase activity"/>
    <property type="evidence" value="ECO:0007669"/>
    <property type="project" value="UniProtKB-EC"/>
</dbReference>
<dbReference type="RefSeq" id="WP_108684978.1">
    <property type="nucleotide sequence ID" value="NZ_QCYK01000001.1"/>
</dbReference>
<keyword evidence="5" id="KW-0326">Glycosidase</keyword>
<dbReference type="InterPro" id="IPR012338">
    <property type="entry name" value="Beta-lactam/transpept-like"/>
</dbReference>
<dbReference type="InterPro" id="IPR001764">
    <property type="entry name" value="Glyco_hydro_3_N"/>
</dbReference>
<dbReference type="EMBL" id="QCYK01000001">
    <property type="protein sequence ID" value="PUZ28339.1"/>
    <property type="molecule type" value="Genomic_DNA"/>
</dbReference>
<evidence type="ECO:0000313" key="11">
    <source>
        <dbReference type="Proteomes" id="UP000244450"/>
    </source>
</evidence>
<evidence type="ECO:0000256" key="1">
    <source>
        <dbReference type="ARBA" id="ARBA00001231"/>
    </source>
</evidence>
<name>A0A2T7BL27_9BACT</name>
<gene>
    <name evidence="10" type="ORF">DCC81_02315</name>
</gene>
<dbReference type="Pfam" id="PF00933">
    <property type="entry name" value="Glyco_hydro_3"/>
    <property type="match status" value="1"/>
</dbReference>
<organism evidence="10 11">
    <name type="scientific">Chitinophaga parva</name>
    <dbReference type="NCBI Taxonomy" id="2169414"/>
    <lineage>
        <taxon>Bacteria</taxon>
        <taxon>Pseudomonadati</taxon>
        <taxon>Bacteroidota</taxon>
        <taxon>Chitinophagia</taxon>
        <taxon>Chitinophagales</taxon>
        <taxon>Chitinophagaceae</taxon>
        <taxon>Chitinophaga</taxon>
    </lineage>
</organism>
<dbReference type="InterPro" id="IPR017853">
    <property type="entry name" value="GH"/>
</dbReference>
<comment type="similarity">
    <text evidence="2">Belongs to the glycosyl hydrolase 3 family.</text>
</comment>
<dbReference type="SUPFAM" id="SSF56601">
    <property type="entry name" value="beta-lactamase/transpeptidase-like"/>
    <property type="match status" value="1"/>
</dbReference>
<evidence type="ECO:0000259" key="8">
    <source>
        <dbReference type="Pfam" id="PF00933"/>
    </source>
</evidence>
<proteinExistence type="inferred from homology"/>
<dbReference type="PANTHER" id="PTHR30480:SF13">
    <property type="entry name" value="BETA-HEXOSAMINIDASE"/>
    <property type="match status" value="1"/>
</dbReference>
<accession>A0A2T7BL27</accession>
<evidence type="ECO:0000313" key="10">
    <source>
        <dbReference type="EMBL" id="PUZ28339.1"/>
    </source>
</evidence>
<dbReference type="InterPro" id="IPR036881">
    <property type="entry name" value="Glyco_hydro_3_C_sf"/>
</dbReference>
<dbReference type="Gene3D" id="3.40.50.1700">
    <property type="entry name" value="Glycoside hydrolase family 3 C-terminal domain"/>
    <property type="match status" value="1"/>
</dbReference>
<dbReference type="GO" id="GO:0005975">
    <property type="term" value="P:carbohydrate metabolic process"/>
    <property type="evidence" value="ECO:0007669"/>
    <property type="project" value="InterPro"/>
</dbReference>
<reference evidence="10 11" key="1">
    <citation type="submission" date="2018-04" db="EMBL/GenBank/DDBJ databases">
        <title>Chitinophaga fuyangensis sp. nov., isolated from soil in a chemical factory.</title>
        <authorList>
            <person name="Chen K."/>
        </authorList>
    </citation>
    <scope>NUCLEOTIDE SEQUENCE [LARGE SCALE GENOMIC DNA]</scope>
    <source>
        <strain evidence="10 11">LY-1</strain>
    </source>
</reference>
<sequence length="990" mass="109217">MMYRSVVRAMAGLCAAAALCSAAVVPGTSPRNKHNAVPGGKDSAQRWVDSVFNSLTPDERIAQLIMIRAHSNLGPDHVEKVIKDIRENKVGGLVFFQGGPQRQAALTNYYQSISKVPLLVAIDAEWGLGMRLDSVTAFPKNVMIGATQDTALAYAEGLAIGRQCKRIGVHINFAPDMDVNNNPNNPVINDRSYGENKYNVAALGVAFIHGMQKAGVMASAKHFPGHGDTEVDSHLDLPTISKSMAQLDSLELYPFRQAIAAGVGSMMVAHLFVPAIDNKPHTPTSISAKTVTGLLRGQLGYHGVVVTDALEMKGLSKFYTNGQESLQSLLAGNDLLELPSTAEGSVAAIRKAIRKHKISWEVVNEHVKKILRAKYELGLANYKPVDTAHLTEDLNAETDALRQRIADEAITVVKNENRLVPFMPATIQPRLALVAIGASTPNNFTQQVRQYRPDAGTYFFSSAADTARAREIIDEIKDQHYQAVVISVHNYSRRPAHNFDLTDAALQLMRQLQQELPSVTIFFGNAYAIQFACEAPAIMAAYEDDDTTQVTAARVLFGQLKPQGRLPVTVCPGLPSGLGITYELPVPAVVPEINPEAVHMHSEVLARIDTLAREAIQRGATPGCSIFAMKDGQVVYQKQFGNYEFGKQDPVTQKSIYDLASVTKICATTLSVMKMYDEGKIKLDGTLGQYLPWVKGTDKAKLKIRDILLHQAGLVAFIPFYKSLLDAAGVPDTSYFRHQMDSAHQVRVAENLYLRNDYPATMEKIIADSKLGKKHTYVYSDNDFIFLGKIVERLSGQHLEDYVLHNFYEPLGLETTGFRPRERFALGLIAPTENEPIFRRQLIRGDVHDPGAAMFGGVAGHAGLFSDAQDLGIILQLLLNNGSYHGRRYFRPETIRLFTAYNSKISRRGLGFDKPEKDNATREDHYPCKSASPQTFGHTGFTGTCIWVDPKSQLVFVFLSNRVCPDGTNPRLSQLHVRENIMQTLYDAMY</sequence>
<dbReference type="PRINTS" id="PR00133">
    <property type="entry name" value="GLHYDRLASE3"/>
</dbReference>
<comment type="caution">
    <text evidence="10">The sequence shown here is derived from an EMBL/GenBank/DDBJ whole genome shotgun (WGS) entry which is preliminary data.</text>
</comment>